<reference evidence="1 2" key="1">
    <citation type="journal article" date="2011" name="J. Bacteriol.">
        <title>Complete genome sequences of two hemotropic Mycoplasmas, Mycoplasma haemofelis strain Ohio2 and Mycoplasma suis strain Illinois.</title>
        <authorList>
            <person name="Messick J.B."/>
            <person name="Santos A.P."/>
            <person name="Guimaraes A.M."/>
        </authorList>
    </citation>
    <scope>NUCLEOTIDE SEQUENCE [LARGE SCALE GENOMIC DNA]</scope>
    <source>
        <strain evidence="1 2">Ohio2</strain>
    </source>
</reference>
<evidence type="ECO:0000313" key="2">
    <source>
        <dbReference type="Proteomes" id="UP000007952"/>
    </source>
</evidence>
<dbReference type="STRING" id="859194.MHF_0950"/>
<sequence length="212" mass="23589">MSMSKVLIPTMAGLGAAGIGGGIYLANKGSETKIEKETIQAKLIKDKYTPLNSSDPQHQAHWQTSLGKYKEEYKNQTEYTEEKLKALCSGLFSKEDVNTSDYKVAKKYCVVPRKISERLKDIEFTALDTSGTQSEVTEKWKKLSAEYKKNGTGDKQLDSVTVSSVNDANGDALKNGCKAVLEKEHWDSKYDSLLENAKTWCTEEGFKKLPAQ</sequence>
<proteinExistence type="predicted"/>
<protein>
    <submittedName>
        <fullName evidence="1">Uncharacterized protein</fullName>
    </submittedName>
</protein>
<dbReference type="KEGG" id="mhf:MHF_0950"/>
<dbReference type="AlphaFoldDB" id="F6FJ09"/>
<dbReference type="HOGENOM" id="CLU_098620_3_0_14"/>
<evidence type="ECO:0000313" key="1">
    <source>
        <dbReference type="EMBL" id="AEG73207.1"/>
    </source>
</evidence>
<accession>F6FJ09</accession>
<name>F6FJ09_MYCHI</name>
<dbReference type="EMBL" id="CP002808">
    <property type="protein sequence ID" value="AEG73207.1"/>
    <property type="molecule type" value="Genomic_DNA"/>
</dbReference>
<reference key="2">
    <citation type="submission" date="2011-05" db="EMBL/GenBank/DDBJ databases">
        <title>The Genome of Mycoplasma haemofelis Strain Ohio2, a pathogenic hemoplasma of the cat.</title>
        <authorList>
            <person name="Santos A.P."/>
            <person name="Guimaraes A.M.S."/>
            <person name="SanMiguel P.J."/>
            <person name="Martin S.W."/>
            <person name="Messick J.B."/>
        </authorList>
    </citation>
    <scope>NUCLEOTIDE SEQUENCE</scope>
    <source>
        <strain>Ohio2</strain>
    </source>
</reference>
<dbReference type="Proteomes" id="UP000007952">
    <property type="component" value="Chromosome"/>
</dbReference>
<organism evidence="1 2">
    <name type="scientific">Mycoplasma haemofelis (strain Ohio2)</name>
    <dbReference type="NCBI Taxonomy" id="859194"/>
    <lineage>
        <taxon>Bacteria</taxon>
        <taxon>Bacillati</taxon>
        <taxon>Mycoplasmatota</taxon>
        <taxon>Mollicutes</taxon>
        <taxon>Mycoplasmataceae</taxon>
        <taxon>Mycoplasma</taxon>
    </lineage>
</organism>
<gene>
    <name evidence="1" type="ordered locus">MHF_0950</name>
</gene>